<evidence type="ECO:0000313" key="3">
    <source>
        <dbReference type="Proteomes" id="UP001596353"/>
    </source>
</evidence>
<dbReference type="EMBL" id="JBHSWG010000001">
    <property type="protein sequence ID" value="MFC6761271.1"/>
    <property type="molecule type" value="Genomic_DNA"/>
</dbReference>
<sequence>MGRTLALFVIGLVFGGGLGFAFAAGNGITFDGHDHGDAAQHGGMDHGGMTADGMDHAKMHETPIAVPADAAPEIQIKVSPDPMAGYNLHVMVENFEFSPQNASLPHQPGQGHAHVYANGVKLARIYGPWMHLDGLPKGQVEIEVTLNSNDHHPLEVEGTPVTARAVVEVE</sequence>
<accession>A0ABW2B6P3</accession>
<proteinExistence type="predicted"/>
<evidence type="ECO:0000313" key="1">
    <source>
        <dbReference type="EMBL" id="MFC6761271.1"/>
    </source>
</evidence>
<reference evidence="3" key="2">
    <citation type="journal article" date="2019" name="Int. J. Syst. Evol. Microbiol.">
        <title>The Global Catalogue of Microorganisms (GCM) 10K type strain sequencing project: providing services to taxonomists for standard genome sequencing and annotation.</title>
        <authorList>
            <consortium name="The Broad Institute Genomics Platform"/>
            <consortium name="The Broad Institute Genome Sequencing Center for Infectious Disease"/>
            <person name="Wu L."/>
            <person name="Ma J."/>
        </authorList>
    </citation>
    <scope>NUCLEOTIDE SEQUENCE [LARGE SCALE GENOMIC DNA]</scope>
    <source>
        <strain evidence="3">CCUG 66188</strain>
    </source>
</reference>
<keyword evidence="3" id="KW-1185">Reference proteome</keyword>
<gene>
    <name evidence="1" type="ORF">ACFQFQ_20330</name>
    <name evidence="2" type="ORF">ACFQFQ_20605</name>
</gene>
<protein>
    <recommendedName>
        <fullName evidence="4">DUF4399 domain-containing protein</fullName>
    </recommendedName>
</protein>
<evidence type="ECO:0000313" key="2">
    <source>
        <dbReference type="EMBL" id="MFC6761306.1"/>
    </source>
</evidence>
<evidence type="ECO:0008006" key="4">
    <source>
        <dbReference type="Google" id="ProtNLM"/>
    </source>
</evidence>
<reference evidence="1" key="3">
    <citation type="submission" date="2024-09" db="EMBL/GenBank/DDBJ databases">
        <authorList>
            <person name="Sun Q."/>
            <person name="Mori K."/>
        </authorList>
    </citation>
    <scope>NUCLEOTIDE SEQUENCE</scope>
    <source>
        <strain evidence="1">NBRC 109054</strain>
    </source>
</reference>
<reference evidence="1" key="1">
    <citation type="journal article" date="2014" name="Int. J. Syst. Evol. Microbiol.">
        <title>Complete genome of a new Firmicutes species belonging to the dominant human colonic microbiota ('Ruminococcus bicirculans') reveals two chromosomes and a selective capacity to utilize plant glucans.</title>
        <authorList>
            <consortium name="NISC Comparative Sequencing Program"/>
            <person name="Wegmann U."/>
            <person name="Louis P."/>
            <person name="Goesmann A."/>
            <person name="Henrissat B."/>
            <person name="Duncan S.H."/>
            <person name="Flint H.J."/>
        </authorList>
    </citation>
    <scope>NUCLEOTIDE SEQUENCE</scope>
    <source>
        <strain evidence="1">NBRC 109054</strain>
    </source>
</reference>
<comment type="caution">
    <text evidence="1">The sequence shown here is derived from an EMBL/GenBank/DDBJ whole genome shotgun (WGS) entry which is preliminary data.</text>
</comment>
<organism evidence="1 3">
    <name type="scientific">Sulfitobacter porphyrae</name>
    <dbReference type="NCBI Taxonomy" id="1246864"/>
    <lineage>
        <taxon>Bacteria</taxon>
        <taxon>Pseudomonadati</taxon>
        <taxon>Pseudomonadota</taxon>
        <taxon>Alphaproteobacteria</taxon>
        <taxon>Rhodobacterales</taxon>
        <taxon>Roseobacteraceae</taxon>
        <taxon>Sulfitobacter</taxon>
    </lineage>
</organism>
<dbReference type="EMBL" id="JBHSWG010000002">
    <property type="protein sequence ID" value="MFC6761306.1"/>
    <property type="molecule type" value="Genomic_DNA"/>
</dbReference>
<name>A0ABW2B6P3_9RHOB</name>
<dbReference type="Proteomes" id="UP001596353">
    <property type="component" value="Unassembled WGS sequence"/>
</dbReference>